<dbReference type="Proteomes" id="UP001165101">
    <property type="component" value="Unassembled WGS sequence"/>
</dbReference>
<comment type="caution">
    <text evidence="1">The sequence shown here is derived from an EMBL/GenBank/DDBJ whole genome shotgun (WGS) entry which is preliminary data.</text>
</comment>
<evidence type="ECO:0000313" key="1">
    <source>
        <dbReference type="EMBL" id="GME88787.1"/>
    </source>
</evidence>
<accession>A0ACB5THG2</accession>
<keyword evidence="2" id="KW-1185">Reference proteome</keyword>
<name>A0ACB5THG2_CANBO</name>
<gene>
    <name evidence="1" type="ORF">Cboi01_000108500</name>
</gene>
<organism evidence="1 2">
    <name type="scientific">Candida boidinii</name>
    <name type="common">Yeast</name>
    <dbReference type="NCBI Taxonomy" id="5477"/>
    <lineage>
        <taxon>Eukaryota</taxon>
        <taxon>Fungi</taxon>
        <taxon>Dikarya</taxon>
        <taxon>Ascomycota</taxon>
        <taxon>Saccharomycotina</taxon>
        <taxon>Pichiomycetes</taxon>
        <taxon>Pichiales</taxon>
        <taxon>Pichiaceae</taxon>
        <taxon>Ogataea</taxon>
        <taxon>Ogataea/Candida clade</taxon>
    </lineage>
</organism>
<sequence>MSRLNQNNGKSQRFNSSLAVPKSRTNNTHQRTTSSSSSSSSMISHHNNTNKIESADYDPLHNISTIFQSPNNLGDLDQLLSYTNRYKLRLEQDIIERQKRYNDYRLRSNISNDDNNNNNDNNNNSKNLTNLDIIENDLSKLIVDFDDAKNLAESTGKTINDMTSNIKILDNCKKNLILSMTILKRLQMLMTAYDSLNLMINDNKNPNKKYKEINQLLSVVVELMQHFQSYKSIDDINTLNKRIGSLKNKLIDEIFNDFEKEFNNELKNNELVDACSILDTLGKSNSDKLKNWYIRRQLRELTNIFKTTDEAGSLDNLKRRFVFFQGVLNNFERKHSSNFPKNWEMSLNLSKQFCLLTKNDLQELTAKETRFNGNKVDVNLLINSLMDTLEFESFLNQKYKYYGDYDDRKLKKLELSNNETLIYNFDKTISDVFEPYLNIWIDHQSDVISKKFIDYMNPKNLLLNSGEELATNDGNKKNESNNSDNNTPSHNSNNNNNNNNNKENGSSSSSNVLESSADLFRLYRSLLSQLAKLSHGEPLLRLSKVFVKYLLQYQIKILEPILPDPKKLASSTQEDNNEAILYICLVLNTADYCSTTITQLEDKLISLFEPPALAERLPFDRVRDSYLKITNNCINLLFYKVQKDLSYSWRELTNNNWKNLNEVIGESRYITTMKSTINESCQKIFNKFNRSIYIRNFIDRLTEYILNELINNINKLKPINELMSEQFLLDLQTLKDFLIELPNLSFEQKNLININKSISKSTIYLKFLNSKFSKFEDLFKILMIDIKPIDNFIINYFIIIGDTSFANFINIVKLKGCYIYPSSSSSSSGRNSKLFDIADKDRLKYLDQFKQQLRIYQDTNENSESLIESNEFLESNFSSSSTTTGTSGNGRITNSTTTSSGINSNRVSSNSYYSSNLGNVSKHDTSFDSTNNTFDIDQGETNGNSSNNNSNNGTPNMFQNIFNNTNLENVASSPIAHVESIISNFNGSNNNNNNNNDSNNGGTGSNSPSTPSTNAFGNFLKESMSSSSSPKLDDNNNNNNGASSLGFKLDRQSIFNTRENLAKSLINAETKININENFKNFGKFFSKKN</sequence>
<protein>
    <submittedName>
        <fullName evidence="1">Unnamed protein product</fullName>
    </submittedName>
</protein>
<proteinExistence type="predicted"/>
<dbReference type="EMBL" id="BSXV01000363">
    <property type="protein sequence ID" value="GME88787.1"/>
    <property type="molecule type" value="Genomic_DNA"/>
</dbReference>
<reference evidence="1" key="1">
    <citation type="submission" date="2023-04" db="EMBL/GenBank/DDBJ databases">
        <title>Candida boidinii NBRC 1967.</title>
        <authorList>
            <person name="Ichikawa N."/>
            <person name="Sato H."/>
            <person name="Tonouchi N."/>
        </authorList>
    </citation>
    <scope>NUCLEOTIDE SEQUENCE</scope>
    <source>
        <strain evidence="1">NBRC 1967</strain>
    </source>
</reference>
<evidence type="ECO:0000313" key="2">
    <source>
        <dbReference type="Proteomes" id="UP001165101"/>
    </source>
</evidence>